<dbReference type="Pfam" id="PF07258">
    <property type="entry name" value="COMM_domain"/>
    <property type="match status" value="1"/>
</dbReference>
<evidence type="ECO:0000256" key="2">
    <source>
        <dbReference type="ARBA" id="ARBA00093452"/>
    </source>
</evidence>
<dbReference type="PROSITE" id="PS51269">
    <property type="entry name" value="COMM"/>
    <property type="match status" value="1"/>
</dbReference>
<evidence type="ECO:0000256" key="1">
    <source>
        <dbReference type="ARBA" id="ARBA00016556"/>
    </source>
</evidence>
<accession>A0A914W572</accession>
<dbReference type="InterPro" id="IPR017920">
    <property type="entry name" value="COMM"/>
</dbReference>
<evidence type="ECO:0000313" key="5">
    <source>
        <dbReference type="WBParaSite" id="PSAMB.scaffold31size108074.g852.t1"/>
    </source>
</evidence>
<dbReference type="PANTHER" id="PTHR15666">
    <property type="entry name" value="COMM DOMAIN CONTAINING PROTEIN 5"/>
    <property type="match status" value="1"/>
</dbReference>
<comment type="similarity">
    <text evidence="2">Belongs to the COMM domain-containing protein 5 family.</text>
</comment>
<sequence>MRTATKKENVFRPEIVEAAWTSLMQQKAPSDSVIKSREDLKTFSRAYQAIQNVCRMPKIRRTADRVTEVLEDEHLPKSVVEQIIALVAAQSSGIDAVMPSRRPTIPTVTAIGWRINIIVSTCHLSQTLQPFVELTLTLSDGRVKLIEMTVSKFHTLRYQISLALKQLQSIQSTGLL</sequence>
<dbReference type="GO" id="GO:0005634">
    <property type="term" value="C:nucleus"/>
    <property type="evidence" value="ECO:0007669"/>
    <property type="project" value="TreeGrafter"/>
</dbReference>
<evidence type="ECO:0000259" key="3">
    <source>
        <dbReference type="PROSITE" id="PS51269"/>
    </source>
</evidence>
<proteinExistence type="inferred from homology"/>
<organism evidence="4 5">
    <name type="scientific">Plectus sambesii</name>
    <dbReference type="NCBI Taxonomy" id="2011161"/>
    <lineage>
        <taxon>Eukaryota</taxon>
        <taxon>Metazoa</taxon>
        <taxon>Ecdysozoa</taxon>
        <taxon>Nematoda</taxon>
        <taxon>Chromadorea</taxon>
        <taxon>Plectida</taxon>
        <taxon>Plectina</taxon>
        <taxon>Plectoidea</taxon>
        <taxon>Plectidae</taxon>
        <taxon>Plectus</taxon>
    </lineage>
</organism>
<reference evidence="5" key="1">
    <citation type="submission" date="2022-11" db="UniProtKB">
        <authorList>
            <consortium name="WormBaseParasite"/>
        </authorList>
    </citation>
    <scope>IDENTIFICATION</scope>
</reference>
<protein>
    <recommendedName>
        <fullName evidence="1">COMM domain-containing protein 5</fullName>
    </recommendedName>
</protein>
<dbReference type="Proteomes" id="UP000887566">
    <property type="component" value="Unplaced"/>
</dbReference>
<dbReference type="AlphaFoldDB" id="A0A914W572"/>
<name>A0A914W572_9BILA</name>
<keyword evidence="4" id="KW-1185">Reference proteome</keyword>
<dbReference type="PANTHER" id="PTHR15666:SF1">
    <property type="entry name" value="COMM DOMAIN-CONTAINING PROTEIN 5"/>
    <property type="match status" value="1"/>
</dbReference>
<dbReference type="WBParaSite" id="PSAMB.scaffold31size108074.g852.t1">
    <property type="protein sequence ID" value="PSAMB.scaffold31size108074.g852.t1"/>
    <property type="gene ID" value="PSAMB.scaffold31size108074.g852"/>
</dbReference>
<dbReference type="InterPro" id="IPR037357">
    <property type="entry name" value="COMMD5"/>
</dbReference>
<evidence type="ECO:0000313" key="4">
    <source>
        <dbReference type="Proteomes" id="UP000887566"/>
    </source>
</evidence>
<feature type="domain" description="COMM" evidence="3">
    <location>
        <begin position="107"/>
        <end position="171"/>
    </location>
</feature>